<gene>
    <name evidence="4" type="ORF">Ciccas_009890</name>
</gene>
<evidence type="ECO:0000313" key="5">
    <source>
        <dbReference type="Proteomes" id="UP001626550"/>
    </source>
</evidence>
<dbReference type="PANTHER" id="PTHR23119:SF44">
    <property type="entry name" value="PROTEIN LAP4"/>
    <property type="match status" value="1"/>
</dbReference>
<keyword evidence="5" id="KW-1185">Reference proteome</keyword>
<dbReference type="Proteomes" id="UP001626550">
    <property type="component" value="Unassembled WGS sequence"/>
</dbReference>
<dbReference type="PANTHER" id="PTHR23119">
    <property type="entry name" value="DISCS LARGE"/>
    <property type="match status" value="1"/>
</dbReference>
<sequence length="287" mass="32284">MFKLIPCVTPCGRHVDTIDKKHCSLSFVPDDVLRYGKTLEECRLDANNIRDLPKQLFNKLERIRVLSLSDNNLVDIPLNIGNCKSLVELDLSRNRNYFHYFDKLIVLEIKDLPNSIGLLTQLQSFDPPLLGQLKSLTELWIDENELRALPSEIGMLSNLQELDLSENFISSLPDSISGLQSLTDLNLTRNSLDSLPDGIGALKKINILKLAKNQISYLNPILPDSIGQLNQLSNLNVDQNQLTELTPSIGKCSQLRILQLRANRLRSLPPQIGDLSELQILDVALNK</sequence>
<dbReference type="Pfam" id="PF13855">
    <property type="entry name" value="LRR_8"/>
    <property type="match status" value="1"/>
</dbReference>
<keyword evidence="2" id="KW-0677">Repeat</keyword>
<dbReference type="EMBL" id="JBJKFK010002166">
    <property type="protein sequence ID" value="KAL3311530.1"/>
    <property type="molecule type" value="Genomic_DNA"/>
</dbReference>
<comment type="caution">
    <text evidence="4">The sequence shown here is derived from an EMBL/GenBank/DDBJ whole genome shotgun (WGS) entry which is preliminary data.</text>
</comment>
<evidence type="ECO:0000313" key="4">
    <source>
        <dbReference type="EMBL" id="KAL3311530.1"/>
    </source>
</evidence>
<proteinExistence type="predicted"/>
<evidence type="ECO:0000256" key="1">
    <source>
        <dbReference type="ARBA" id="ARBA00022614"/>
    </source>
</evidence>
<dbReference type="SMART" id="SM00369">
    <property type="entry name" value="LRR_TYP"/>
    <property type="match status" value="7"/>
</dbReference>
<evidence type="ECO:0000259" key="3">
    <source>
        <dbReference type="Pfam" id="PF23598"/>
    </source>
</evidence>
<dbReference type="SUPFAM" id="SSF52058">
    <property type="entry name" value="L domain-like"/>
    <property type="match status" value="1"/>
</dbReference>
<dbReference type="InterPro" id="IPR050614">
    <property type="entry name" value="Synaptic_Scaffolding_LAP-MAGUK"/>
</dbReference>
<reference evidence="4 5" key="1">
    <citation type="submission" date="2024-11" db="EMBL/GenBank/DDBJ databases">
        <title>Adaptive evolution of stress response genes in parasites aligns with host niche diversity.</title>
        <authorList>
            <person name="Hahn C."/>
            <person name="Resl P."/>
        </authorList>
    </citation>
    <scope>NUCLEOTIDE SEQUENCE [LARGE SCALE GENOMIC DNA]</scope>
    <source>
        <strain evidence="4">EGGRZ-B1_66</strain>
        <tissue evidence="4">Body</tissue>
    </source>
</reference>
<dbReference type="SMART" id="SM00364">
    <property type="entry name" value="LRR_BAC"/>
    <property type="match status" value="6"/>
</dbReference>
<dbReference type="InterPro" id="IPR032675">
    <property type="entry name" value="LRR_dom_sf"/>
</dbReference>
<dbReference type="Pfam" id="PF23598">
    <property type="entry name" value="LRR_14"/>
    <property type="match status" value="1"/>
</dbReference>
<dbReference type="Gene3D" id="3.80.10.10">
    <property type="entry name" value="Ribonuclease Inhibitor"/>
    <property type="match status" value="3"/>
</dbReference>
<name>A0ABD2PWG4_9PLAT</name>
<organism evidence="4 5">
    <name type="scientific">Cichlidogyrus casuarinus</name>
    <dbReference type="NCBI Taxonomy" id="1844966"/>
    <lineage>
        <taxon>Eukaryota</taxon>
        <taxon>Metazoa</taxon>
        <taxon>Spiralia</taxon>
        <taxon>Lophotrochozoa</taxon>
        <taxon>Platyhelminthes</taxon>
        <taxon>Monogenea</taxon>
        <taxon>Monopisthocotylea</taxon>
        <taxon>Dactylogyridea</taxon>
        <taxon>Ancyrocephalidae</taxon>
        <taxon>Cichlidogyrus</taxon>
    </lineage>
</organism>
<protein>
    <recommendedName>
        <fullName evidence="3">Disease resistance R13L4/SHOC-2-like LRR domain-containing protein</fullName>
    </recommendedName>
</protein>
<dbReference type="PROSITE" id="PS51450">
    <property type="entry name" value="LRR"/>
    <property type="match status" value="1"/>
</dbReference>
<feature type="domain" description="Disease resistance R13L4/SHOC-2-like LRR" evidence="3">
    <location>
        <begin position="130"/>
        <end position="210"/>
    </location>
</feature>
<evidence type="ECO:0000256" key="2">
    <source>
        <dbReference type="ARBA" id="ARBA00022737"/>
    </source>
</evidence>
<dbReference type="AlphaFoldDB" id="A0ABD2PWG4"/>
<dbReference type="InterPro" id="IPR055414">
    <property type="entry name" value="LRR_R13L4/SHOC2-like"/>
</dbReference>
<accession>A0ABD2PWG4</accession>
<dbReference type="InterPro" id="IPR001611">
    <property type="entry name" value="Leu-rich_rpt"/>
</dbReference>
<dbReference type="InterPro" id="IPR003591">
    <property type="entry name" value="Leu-rich_rpt_typical-subtyp"/>
</dbReference>
<keyword evidence="1" id="KW-0433">Leucine-rich repeat</keyword>